<dbReference type="EMBL" id="CP063411">
    <property type="protein sequence ID" value="QSZ36646.1"/>
    <property type="molecule type" value="Genomic_DNA"/>
</dbReference>
<proteinExistence type="predicted"/>
<feature type="transmembrane region" description="Helical" evidence="6">
    <location>
        <begin position="221"/>
        <end position="244"/>
    </location>
</feature>
<feature type="transmembrane region" description="Helical" evidence="6">
    <location>
        <begin position="96"/>
        <end position="118"/>
    </location>
</feature>
<dbReference type="SUPFAM" id="SSF103473">
    <property type="entry name" value="MFS general substrate transporter"/>
    <property type="match status" value="1"/>
</dbReference>
<keyword evidence="2" id="KW-0813">Transport</keyword>
<feature type="transmembrane region" description="Helical" evidence="6">
    <location>
        <begin position="191"/>
        <end position="209"/>
    </location>
</feature>
<name>A0A8A3PP97_9HELO</name>
<evidence type="ECO:0000256" key="2">
    <source>
        <dbReference type="ARBA" id="ARBA00022448"/>
    </source>
</evidence>
<organism evidence="7 8">
    <name type="scientific">Monilinia vaccinii-corymbosi</name>
    <dbReference type="NCBI Taxonomy" id="61207"/>
    <lineage>
        <taxon>Eukaryota</taxon>
        <taxon>Fungi</taxon>
        <taxon>Dikarya</taxon>
        <taxon>Ascomycota</taxon>
        <taxon>Pezizomycotina</taxon>
        <taxon>Leotiomycetes</taxon>
        <taxon>Helotiales</taxon>
        <taxon>Sclerotiniaceae</taxon>
        <taxon>Monilinia</taxon>
    </lineage>
</organism>
<dbReference type="Pfam" id="PF06609">
    <property type="entry name" value="TRI12"/>
    <property type="match status" value="1"/>
</dbReference>
<dbReference type="PANTHER" id="PTHR23501">
    <property type="entry name" value="MAJOR FACILITATOR SUPERFAMILY"/>
    <property type="match status" value="1"/>
</dbReference>
<evidence type="ECO:0000313" key="7">
    <source>
        <dbReference type="EMBL" id="QSZ36646.1"/>
    </source>
</evidence>
<evidence type="ECO:0000256" key="3">
    <source>
        <dbReference type="ARBA" id="ARBA00022692"/>
    </source>
</evidence>
<dbReference type="Proteomes" id="UP000672032">
    <property type="component" value="Chromosome 7"/>
</dbReference>
<dbReference type="InterPro" id="IPR036259">
    <property type="entry name" value="MFS_trans_sf"/>
</dbReference>
<dbReference type="AlphaFoldDB" id="A0A8A3PP97"/>
<keyword evidence="4 6" id="KW-1133">Transmembrane helix</keyword>
<sequence length="353" mass="37964">MTAVFYFPPPRVNSNGLSRKEVISQIDFVGGFLSISGLILFVAGLLWGGYQYSWTSAHTLVPLILGAILMIAFCFWEVYGAKFPMFPSRLRQEPRILALTLVITFISGANFFSVLLFWPTQAFNVYGHDPIGVGIRGLPVGFSILIGACIVLWLLSVFRGGNRMLMIISSCMMTAGCGSLAAANLNNINAVYGMLVVAGLGIGGIVVPASIITTIICPDDLIATIAALTLAIRVVGGAIGYTTYYNVFLNKFVPVLGHKITIACVKNHIVSPKIIHAIAELTGASLLDEILPLVGNNITIWNEVVRAGQEAYAEAYPWVYYVSIAFGIASILASIGLGDISKYMDDHVAVVIH</sequence>
<feature type="transmembrane region" description="Helical" evidence="6">
    <location>
        <begin position="318"/>
        <end position="337"/>
    </location>
</feature>
<reference evidence="7" key="1">
    <citation type="submission" date="2020-10" db="EMBL/GenBank/DDBJ databases">
        <title>Genome Sequence of Monilinia vaccinii-corymbosi Sheds Light on Mummy Berry Disease Infection of Blueberry and Mating Type.</title>
        <authorList>
            <person name="Yow A.G."/>
            <person name="Zhang Y."/>
            <person name="Bansal K."/>
            <person name="Eacker S.M."/>
            <person name="Sullivan S."/>
            <person name="Liachko I."/>
            <person name="Cubeta M.A."/>
            <person name="Rollins J.A."/>
            <person name="Ashrafi H."/>
        </authorList>
    </citation>
    <scope>NUCLEOTIDE SEQUENCE</scope>
    <source>
        <strain evidence="7">RL-1</strain>
    </source>
</reference>
<dbReference type="PANTHER" id="PTHR23501:SF109">
    <property type="entry name" value="MAJOR FACILITATOR SUPERFAMILY (MFS) PROFILE DOMAIN-CONTAINING PROTEIN-RELATED"/>
    <property type="match status" value="1"/>
</dbReference>
<evidence type="ECO:0000256" key="5">
    <source>
        <dbReference type="ARBA" id="ARBA00023136"/>
    </source>
</evidence>
<dbReference type="GO" id="GO:0022857">
    <property type="term" value="F:transmembrane transporter activity"/>
    <property type="evidence" value="ECO:0007669"/>
    <property type="project" value="InterPro"/>
</dbReference>
<dbReference type="GO" id="GO:0005886">
    <property type="term" value="C:plasma membrane"/>
    <property type="evidence" value="ECO:0007669"/>
    <property type="project" value="TreeGrafter"/>
</dbReference>
<dbReference type="FunFam" id="1.20.1250.20:FF:000668">
    <property type="entry name" value="MFS drug efflux pump"/>
    <property type="match status" value="1"/>
</dbReference>
<dbReference type="Gene3D" id="1.20.1250.20">
    <property type="entry name" value="MFS general substrate transporter like domains"/>
    <property type="match status" value="1"/>
</dbReference>
<keyword evidence="3 6" id="KW-0812">Transmembrane</keyword>
<evidence type="ECO:0008006" key="9">
    <source>
        <dbReference type="Google" id="ProtNLM"/>
    </source>
</evidence>
<feature type="transmembrane region" description="Helical" evidence="6">
    <location>
        <begin position="56"/>
        <end position="76"/>
    </location>
</feature>
<keyword evidence="8" id="KW-1185">Reference proteome</keyword>
<feature type="transmembrane region" description="Helical" evidence="6">
    <location>
        <begin position="138"/>
        <end position="158"/>
    </location>
</feature>
<evidence type="ECO:0000313" key="8">
    <source>
        <dbReference type="Proteomes" id="UP000672032"/>
    </source>
</evidence>
<comment type="subcellular location">
    <subcellularLocation>
        <location evidence="1">Membrane</location>
        <topology evidence="1">Multi-pass membrane protein</topology>
    </subcellularLocation>
</comment>
<keyword evidence="5 6" id="KW-0472">Membrane</keyword>
<protein>
    <recommendedName>
        <fullName evidence="9">Major facilitator superfamily (MFS) profile domain-containing protein</fullName>
    </recommendedName>
</protein>
<accession>A0A8A3PP97</accession>
<gene>
    <name evidence="7" type="ORF">DSL72_006527</name>
</gene>
<feature type="transmembrane region" description="Helical" evidence="6">
    <location>
        <begin position="28"/>
        <end position="50"/>
    </location>
</feature>
<evidence type="ECO:0000256" key="1">
    <source>
        <dbReference type="ARBA" id="ARBA00004141"/>
    </source>
</evidence>
<dbReference type="InterPro" id="IPR010573">
    <property type="entry name" value="MFS_Str1/Tri12-like"/>
</dbReference>
<dbReference type="OrthoDB" id="4161376at2759"/>
<evidence type="ECO:0000256" key="4">
    <source>
        <dbReference type="ARBA" id="ARBA00022989"/>
    </source>
</evidence>
<evidence type="ECO:0000256" key="6">
    <source>
        <dbReference type="SAM" id="Phobius"/>
    </source>
</evidence>